<dbReference type="EMBL" id="PVTF01000014">
    <property type="protein sequence ID" value="PRY35095.1"/>
    <property type="molecule type" value="Genomic_DNA"/>
</dbReference>
<comment type="caution">
    <text evidence="1">The sequence shown here is derived from an EMBL/GenBank/DDBJ whole genome shotgun (WGS) entry which is preliminary data.</text>
</comment>
<organism evidence="1 2">
    <name type="scientific">Umezawaea tangerina</name>
    <dbReference type="NCBI Taxonomy" id="84725"/>
    <lineage>
        <taxon>Bacteria</taxon>
        <taxon>Bacillati</taxon>
        <taxon>Actinomycetota</taxon>
        <taxon>Actinomycetes</taxon>
        <taxon>Pseudonocardiales</taxon>
        <taxon>Pseudonocardiaceae</taxon>
        <taxon>Umezawaea</taxon>
    </lineage>
</organism>
<name>A0A2T0SNW0_9PSEU</name>
<dbReference type="Proteomes" id="UP000239494">
    <property type="component" value="Unassembled WGS sequence"/>
</dbReference>
<gene>
    <name evidence="1" type="ORF">CLV43_11413</name>
</gene>
<proteinExistence type="predicted"/>
<reference evidence="1 2" key="1">
    <citation type="submission" date="2018-03" db="EMBL/GenBank/DDBJ databases">
        <title>Genomic Encyclopedia of Archaeal and Bacterial Type Strains, Phase II (KMG-II): from individual species to whole genera.</title>
        <authorList>
            <person name="Goeker M."/>
        </authorList>
    </citation>
    <scope>NUCLEOTIDE SEQUENCE [LARGE SCALE GENOMIC DNA]</scope>
    <source>
        <strain evidence="1 2">DSM 44720</strain>
    </source>
</reference>
<dbReference type="AlphaFoldDB" id="A0A2T0SNW0"/>
<evidence type="ECO:0000313" key="2">
    <source>
        <dbReference type="Proteomes" id="UP000239494"/>
    </source>
</evidence>
<sequence>MVVAHVNPYGTYEFPVAAEFARQGSVRSATGQRVEPR</sequence>
<protein>
    <submittedName>
        <fullName evidence="1">Uncharacterized protein</fullName>
    </submittedName>
</protein>
<evidence type="ECO:0000313" key="1">
    <source>
        <dbReference type="EMBL" id="PRY35095.1"/>
    </source>
</evidence>
<keyword evidence="2" id="KW-1185">Reference proteome</keyword>
<accession>A0A2T0SNW0</accession>